<reference evidence="2" key="1">
    <citation type="journal article" date="2017" name="Front. Plant Sci.">
        <title>Climate Clever Clovers: New Paradigm to Reduce the Environmental Footprint of Ruminants by Breeding Low Methanogenic Forages Utilizing Haplotype Variation.</title>
        <authorList>
            <person name="Kaur P."/>
            <person name="Appels R."/>
            <person name="Bayer P.E."/>
            <person name="Keeble-Gagnere G."/>
            <person name="Wang J."/>
            <person name="Hirakawa H."/>
            <person name="Shirasawa K."/>
            <person name="Vercoe P."/>
            <person name="Stefanova K."/>
            <person name="Durmic Z."/>
            <person name="Nichols P."/>
            <person name="Revell C."/>
            <person name="Isobe S.N."/>
            <person name="Edwards D."/>
            <person name="Erskine W."/>
        </authorList>
    </citation>
    <scope>NUCLEOTIDE SEQUENCE [LARGE SCALE GENOMIC DNA]</scope>
    <source>
        <strain evidence="2">cv. Daliak</strain>
    </source>
</reference>
<dbReference type="Proteomes" id="UP000242715">
    <property type="component" value="Unassembled WGS sequence"/>
</dbReference>
<evidence type="ECO:0000313" key="1">
    <source>
        <dbReference type="EMBL" id="GAU36111.1"/>
    </source>
</evidence>
<protein>
    <submittedName>
        <fullName evidence="1">Uncharacterized protein</fullName>
    </submittedName>
</protein>
<dbReference type="AlphaFoldDB" id="A0A2Z6MXF6"/>
<evidence type="ECO:0000313" key="2">
    <source>
        <dbReference type="Proteomes" id="UP000242715"/>
    </source>
</evidence>
<name>A0A2Z6MXF6_TRISU</name>
<accession>A0A2Z6MXF6</accession>
<dbReference type="EMBL" id="DF973616">
    <property type="protein sequence ID" value="GAU36111.1"/>
    <property type="molecule type" value="Genomic_DNA"/>
</dbReference>
<proteinExistence type="predicted"/>
<keyword evidence="2" id="KW-1185">Reference proteome</keyword>
<organism evidence="1 2">
    <name type="scientific">Trifolium subterraneum</name>
    <name type="common">Subterranean clover</name>
    <dbReference type="NCBI Taxonomy" id="3900"/>
    <lineage>
        <taxon>Eukaryota</taxon>
        <taxon>Viridiplantae</taxon>
        <taxon>Streptophyta</taxon>
        <taxon>Embryophyta</taxon>
        <taxon>Tracheophyta</taxon>
        <taxon>Spermatophyta</taxon>
        <taxon>Magnoliopsida</taxon>
        <taxon>eudicotyledons</taxon>
        <taxon>Gunneridae</taxon>
        <taxon>Pentapetalae</taxon>
        <taxon>rosids</taxon>
        <taxon>fabids</taxon>
        <taxon>Fabales</taxon>
        <taxon>Fabaceae</taxon>
        <taxon>Papilionoideae</taxon>
        <taxon>50 kb inversion clade</taxon>
        <taxon>NPAAA clade</taxon>
        <taxon>Hologalegina</taxon>
        <taxon>IRL clade</taxon>
        <taxon>Trifolieae</taxon>
        <taxon>Trifolium</taxon>
    </lineage>
</organism>
<gene>
    <name evidence="1" type="ORF">TSUD_277230</name>
</gene>
<sequence length="67" mass="7366">MTQKLFLRTVIRLPILHTITKCPSVHEIVFALGLDLKPKDACLHLGGCWFYGLAFFSYAGVASVSLG</sequence>